<dbReference type="CDD" id="cd00448">
    <property type="entry name" value="YjgF_YER057c_UK114_family"/>
    <property type="match status" value="1"/>
</dbReference>
<name>A0A6A6PGG1_9PEZI</name>
<dbReference type="InterPro" id="IPR006056">
    <property type="entry name" value="RidA"/>
</dbReference>
<reference evidence="2" key="1">
    <citation type="journal article" date="2020" name="Stud. Mycol.">
        <title>101 Dothideomycetes genomes: a test case for predicting lifestyles and emergence of pathogens.</title>
        <authorList>
            <person name="Haridas S."/>
            <person name="Albert R."/>
            <person name="Binder M."/>
            <person name="Bloem J."/>
            <person name="Labutti K."/>
            <person name="Salamov A."/>
            <person name="Andreopoulos B."/>
            <person name="Baker S."/>
            <person name="Barry K."/>
            <person name="Bills G."/>
            <person name="Bluhm B."/>
            <person name="Cannon C."/>
            <person name="Castanera R."/>
            <person name="Culley D."/>
            <person name="Daum C."/>
            <person name="Ezra D."/>
            <person name="Gonzalez J."/>
            <person name="Henrissat B."/>
            <person name="Kuo A."/>
            <person name="Liang C."/>
            <person name="Lipzen A."/>
            <person name="Lutzoni F."/>
            <person name="Magnuson J."/>
            <person name="Mondo S."/>
            <person name="Nolan M."/>
            <person name="Ohm R."/>
            <person name="Pangilinan J."/>
            <person name="Park H.-J."/>
            <person name="Ramirez L."/>
            <person name="Alfaro M."/>
            <person name="Sun H."/>
            <person name="Tritt A."/>
            <person name="Yoshinaga Y."/>
            <person name="Zwiers L.-H."/>
            <person name="Turgeon B."/>
            <person name="Goodwin S."/>
            <person name="Spatafora J."/>
            <person name="Crous P."/>
            <person name="Grigoriev I."/>
        </authorList>
    </citation>
    <scope>NUCLEOTIDE SEQUENCE</scope>
    <source>
        <strain evidence="2">CBS 113389</strain>
    </source>
</reference>
<dbReference type="GO" id="GO:0005739">
    <property type="term" value="C:mitochondrion"/>
    <property type="evidence" value="ECO:0007669"/>
    <property type="project" value="TreeGrafter"/>
</dbReference>
<dbReference type="SUPFAM" id="SSF55298">
    <property type="entry name" value="YjgF-like"/>
    <property type="match status" value="1"/>
</dbReference>
<evidence type="ECO:0000313" key="3">
    <source>
        <dbReference type="Proteomes" id="UP000799767"/>
    </source>
</evidence>
<comment type="similarity">
    <text evidence="1">Belongs to the RutC family.</text>
</comment>
<dbReference type="InterPro" id="IPR035959">
    <property type="entry name" value="RutC-like_sf"/>
</dbReference>
<dbReference type="GO" id="GO:0019239">
    <property type="term" value="F:deaminase activity"/>
    <property type="evidence" value="ECO:0007669"/>
    <property type="project" value="TreeGrafter"/>
</dbReference>
<dbReference type="EMBL" id="MU001642">
    <property type="protein sequence ID" value="KAF2479062.1"/>
    <property type="molecule type" value="Genomic_DNA"/>
</dbReference>
<dbReference type="GeneID" id="54478750"/>
<organism evidence="2 3">
    <name type="scientific">Neohortaea acidophila</name>
    <dbReference type="NCBI Taxonomy" id="245834"/>
    <lineage>
        <taxon>Eukaryota</taxon>
        <taxon>Fungi</taxon>
        <taxon>Dikarya</taxon>
        <taxon>Ascomycota</taxon>
        <taxon>Pezizomycotina</taxon>
        <taxon>Dothideomycetes</taxon>
        <taxon>Dothideomycetidae</taxon>
        <taxon>Mycosphaerellales</taxon>
        <taxon>Teratosphaeriaceae</taxon>
        <taxon>Neohortaea</taxon>
    </lineage>
</organism>
<dbReference type="OrthoDB" id="309640at2759"/>
<dbReference type="GO" id="GO:0005829">
    <property type="term" value="C:cytosol"/>
    <property type="evidence" value="ECO:0007669"/>
    <property type="project" value="TreeGrafter"/>
</dbReference>
<dbReference type="Gene3D" id="3.30.1330.40">
    <property type="entry name" value="RutC-like"/>
    <property type="match status" value="1"/>
</dbReference>
<evidence type="ECO:0000256" key="1">
    <source>
        <dbReference type="ARBA" id="ARBA00010552"/>
    </source>
</evidence>
<dbReference type="FunFam" id="3.30.1330.40:FF:000001">
    <property type="entry name" value="L-PSP family endoribonuclease"/>
    <property type="match status" value="1"/>
</dbReference>
<accession>A0A6A6PGG1</accession>
<evidence type="ECO:0000313" key="2">
    <source>
        <dbReference type="EMBL" id="KAF2479062.1"/>
    </source>
</evidence>
<dbReference type="InterPro" id="IPR006175">
    <property type="entry name" value="YjgF/YER057c/UK114"/>
</dbReference>
<dbReference type="PANTHER" id="PTHR11803">
    <property type="entry name" value="2-IMINOBUTANOATE/2-IMINOPROPANOATE DEAMINASE RIDA"/>
    <property type="match status" value="1"/>
</dbReference>
<dbReference type="PANTHER" id="PTHR11803:SF42">
    <property type="entry name" value="MMF1"/>
    <property type="match status" value="1"/>
</dbReference>
<protein>
    <submittedName>
        <fullName evidence="2">Endoribonuclease L-PSP/chorismate mutase-like protein</fullName>
    </submittedName>
</protein>
<dbReference type="RefSeq" id="XP_033585632.1">
    <property type="nucleotide sequence ID" value="XM_033737748.1"/>
</dbReference>
<proteinExistence type="inferred from homology"/>
<dbReference type="AlphaFoldDB" id="A0A6A6PGG1"/>
<dbReference type="Proteomes" id="UP000799767">
    <property type="component" value="Unassembled WGS sequence"/>
</dbReference>
<keyword evidence="3" id="KW-1185">Reference proteome</keyword>
<sequence length="128" mass="13823">MAEREAIVSPDVAMPVKDIFPHAVKAAGLVFVSGSIGMDKDGSIVPGGIQERTHQVIQNFKNVLEAAGSSLDKIVKLNVFIADMNDFSAMNEAYKQHFKAPNLPCRTCVAVKTLPFNTDVEMECTALA</sequence>
<dbReference type="NCBIfam" id="TIGR00004">
    <property type="entry name" value="Rid family detoxifying hydrolase"/>
    <property type="match status" value="1"/>
</dbReference>
<dbReference type="Pfam" id="PF01042">
    <property type="entry name" value="Ribonuc_L-PSP"/>
    <property type="match status" value="1"/>
</dbReference>
<gene>
    <name evidence="2" type="ORF">BDY17DRAFT_327861</name>
</gene>